<protein>
    <submittedName>
        <fullName evidence="1">Uncharacterized protein</fullName>
    </submittedName>
</protein>
<accession>A0A919P1I4</accession>
<organism evidence="1 2">
    <name type="scientific">Cellulomonas chitinilytica</name>
    <dbReference type="NCBI Taxonomy" id="398759"/>
    <lineage>
        <taxon>Bacteria</taxon>
        <taxon>Bacillati</taxon>
        <taxon>Actinomycetota</taxon>
        <taxon>Actinomycetes</taxon>
        <taxon>Micrococcales</taxon>
        <taxon>Cellulomonadaceae</taxon>
        <taxon>Cellulomonas</taxon>
    </lineage>
</organism>
<evidence type="ECO:0000313" key="1">
    <source>
        <dbReference type="EMBL" id="GIG19759.1"/>
    </source>
</evidence>
<name>A0A919P1I4_9CELL</name>
<sequence length="130" mass="14693">MKPPPAGLPPANSRKWHSRRWWDQLGYLRVRSLGNPEWQRNTPWLLGVLTRQRDAGHPGERELYDAAIAATRRYPRTTAGATDAGAAWDEVLTAIDDLLVVRQARHLEKVRAAQAQQRARGDNEVHGART</sequence>
<dbReference type="AlphaFoldDB" id="A0A919P1I4"/>
<reference evidence="1" key="1">
    <citation type="submission" date="2021-01" db="EMBL/GenBank/DDBJ databases">
        <title>Whole genome shotgun sequence of Cellulomonas chitinilytica NBRC 110799.</title>
        <authorList>
            <person name="Komaki H."/>
            <person name="Tamura T."/>
        </authorList>
    </citation>
    <scope>NUCLEOTIDE SEQUENCE</scope>
    <source>
        <strain evidence="1">NBRC 110799</strain>
    </source>
</reference>
<gene>
    <name evidence="1" type="ORF">Cch01nite_04830</name>
</gene>
<evidence type="ECO:0000313" key="2">
    <source>
        <dbReference type="Proteomes" id="UP000632740"/>
    </source>
</evidence>
<comment type="caution">
    <text evidence="1">The sequence shown here is derived from an EMBL/GenBank/DDBJ whole genome shotgun (WGS) entry which is preliminary data.</text>
</comment>
<dbReference type="RefSeq" id="WP_203748030.1">
    <property type="nucleotide sequence ID" value="NZ_BONK01000001.1"/>
</dbReference>
<proteinExistence type="predicted"/>
<dbReference type="Proteomes" id="UP000632740">
    <property type="component" value="Unassembled WGS sequence"/>
</dbReference>
<keyword evidence="2" id="KW-1185">Reference proteome</keyword>
<dbReference type="EMBL" id="BONK01000001">
    <property type="protein sequence ID" value="GIG19759.1"/>
    <property type="molecule type" value="Genomic_DNA"/>
</dbReference>